<keyword evidence="2" id="KW-1185">Reference proteome</keyword>
<organism evidence="1">
    <name type="scientific">Haloferax tailed virus 1</name>
    <name type="common">HFTV1</name>
    <dbReference type="NCBI Taxonomy" id="2507575"/>
    <lineage>
        <taxon>Viruses</taxon>
        <taxon>Duplodnaviria</taxon>
        <taxon>Heunggongvirae</taxon>
        <taxon>Uroviricota</taxon>
        <taxon>Caudoviricetes</taxon>
        <taxon>Kirjokansivirales</taxon>
        <taxon>Haloferuviridae</taxon>
        <taxon>Retbasiphovirus</taxon>
        <taxon>Retbasiphovirus hantatum</taxon>
        <taxon>Retbasiphovirus HFTV1</taxon>
    </lineage>
</organism>
<protein>
    <submittedName>
        <fullName evidence="1">Uncharacterized protein</fullName>
    </submittedName>
</protein>
<gene>
    <name evidence="1" type="ORF">HFTV1-gp37</name>
</gene>
<evidence type="ECO:0000313" key="1">
    <source>
        <dbReference type="EMBL" id="QAS68870.1"/>
    </source>
</evidence>
<accession>A0A410N6V9</accession>
<sequence length="50" mass="5738">MGFAKSPRGLEYALVNDATNKTAAEIHEMNESDRALTALLRARFYREMYD</sequence>
<name>A0A410N6V9_HFTV1</name>
<reference evidence="1" key="1">
    <citation type="journal article" date="2019" name="Environ. Microbiol.">
        <title>Novel haloarchaeal viruses from Lake Retba infecting Haloferax and Halorubrum species.</title>
        <authorList>
            <person name="Mizuno C.M."/>
            <person name="Prajapati B."/>
            <person name="Lucas-Staat S."/>
            <person name="Sime-Ngando T."/>
            <person name="Forterre P."/>
            <person name="Bamford D.H."/>
            <person name="Prangishvili D."/>
            <person name="Krupovic M."/>
            <person name="Oksanen H.M."/>
        </authorList>
    </citation>
    <scope>NUCLEOTIDE SEQUENCE</scope>
</reference>
<proteinExistence type="predicted"/>
<dbReference type="EMBL" id="MG550112">
    <property type="protein sequence ID" value="QAS68870.1"/>
    <property type="molecule type" value="Genomic_DNA"/>
</dbReference>
<evidence type="ECO:0000313" key="2">
    <source>
        <dbReference type="Proteomes" id="UP000289930"/>
    </source>
</evidence>
<dbReference type="Proteomes" id="UP000289930">
    <property type="component" value="Segment"/>
</dbReference>